<dbReference type="Proteomes" id="UP000634530">
    <property type="component" value="Chromosome"/>
</dbReference>
<keyword evidence="1" id="KW-1133">Transmembrane helix</keyword>
<feature type="transmembrane region" description="Helical" evidence="1">
    <location>
        <begin position="24"/>
        <end position="46"/>
    </location>
</feature>
<evidence type="ECO:0000256" key="1">
    <source>
        <dbReference type="SAM" id="Phobius"/>
    </source>
</evidence>
<accession>A0A9E6TQB4</accession>
<protein>
    <submittedName>
        <fullName evidence="2">TIGR03758 family integrating conjugative element protein</fullName>
    </submittedName>
</protein>
<dbReference type="Pfam" id="PF11660">
    <property type="entry name" value="DUF3262"/>
    <property type="match status" value="1"/>
</dbReference>
<sequence length="79" mass="8493">MSMSPAQKTAFEAMGGFTPADSTLLLSGLVLAVALVFAGWAILNGYRGWAAGHLSQGRFFSLMLKVALIYILLTFLVLR</sequence>
<proteinExistence type="predicted"/>
<reference evidence="2 3" key="1">
    <citation type="journal article" date="2020" name="Microorganisms">
        <title>Reliable Identification of Environmental Pseudomonas Isolates Using the rpoD Gene.</title>
        <authorList>
            <consortium name="The Broad Institute Genome Sequencing Platform"/>
            <person name="Girard L."/>
            <person name="Lood C."/>
            <person name="Rokni-Zadeh H."/>
            <person name="van Noort V."/>
            <person name="Lavigne R."/>
            <person name="De Mot R."/>
        </authorList>
    </citation>
    <scope>NUCLEOTIDE SEQUENCE [LARGE SCALE GENOMIC DNA]</scope>
    <source>
        <strain evidence="2 3">RW8P3</strain>
    </source>
</reference>
<keyword evidence="3" id="KW-1185">Reference proteome</keyword>
<dbReference type="AlphaFoldDB" id="A0A9E6TQB4"/>
<keyword evidence="1" id="KW-0812">Transmembrane</keyword>
<dbReference type="KEGG" id="pvw:HU752_020155"/>
<evidence type="ECO:0000313" key="2">
    <source>
        <dbReference type="EMBL" id="QXI26262.1"/>
    </source>
</evidence>
<evidence type="ECO:0000313" key="3">
    <source>
        <dbReference type="Proteomes" id="UP000634530"/>
    </source>
</evidence>
<organism evidence="2 3">
    <name type="scientific">Pseudomonas vanderleydeniana</name>
    <dbReference type="NCBI Taxonomy" id="2745495"/>
    <lineage>
        <taxon>Bacteria</taxon>
        <taxon>Pseudomonadati</taxon>
        <taxon>Pseudomonadota</taxon>
        <taxon>Gammaproteobacteria</taxon>
        <taxon>Pseudomonadales</taxon>
        <taxon>Pseudomonadaceae</taxon>
        <taxon>Pseudomonas</taxon>
    </lineage>
</organism>
<dbReference type="InterPro" id="IPR021676">
    <property type="entry name" value="DUF3262"/>
</dbReference>
<keyword evidence="1" id="KW-0472">Membrane</keyword>
<dbReference type="EMBL" id="CP077093">
    <property type="protein sequence ID" value="QXI26262.1"/>
    <property type="molecule type" value="Genomic_DNA"/>
</dbReference>
<reference evidence="2 3" key="2">
    <citation type="journal article" date="2021" name="Microorganisms">
        <title>The Ever-Expanding Pseudomonas Genus: Description of 43 New Species and Partition of the Pseudomonas putida Group.</title>
        <authorList>
            <person name="Girard L."/>
            <person name="Lood C."/>
            <person name="Hofte M."/>
            <person name="Vandamme P."/>
            <person name="Rokni-Zadeh H."/>
            <person name="van Noort V."/>
            <person name="Lavigne R."/>
            <person name="De Mot R."/>
        </authorList>
    </citation>
    <scope>NUCLEOTIDE SEQUENCE [LARGE SCALE GENOMIC DNA]</scope>
    <source>
        <strain evidence="2 3">RW8P3</strain>
    </source>
</reference>
<dbReference type="NCBIfam" id="TIGR03758">
    <property type="entry name" value="conj_TIGR03758"/>
    <property type="match status" value="1"/>
</dbReference>
<feature type="transmembrane region" description="Helical" evidence="1">
    <location>
        <begin position="58"/>
        <end position="78"/>
    </location>
</feature>
<name>A0A9E6TQB4_9PSED</name>
<gene>
    <name evidence="2" type="ORF">HU752_020155</name>
</gene>